<dbReference type="EMBL" id="KN835150">
    <property type="protein sequence ID" value="KIK47127.1"/>
    <property type="molecule type" value="Genomic_DNA"/>
</dbReference>
<dbReference type="InterPro" id="IPR007219">
    <property type="entry name" value="XnlR_reg_dom"/>
</dbReference>
<dbReference type="PANTHER" id="PTHR46910:SF38">
    <property type="entry name" value="ZN(2)-C6 FUNGAL-TYPE DOMAIN-CONTAINING PROTEIN"/>
    <property type="match status" value="1"/>
</dbReference>
<dbReference type="InParanoid" id="A0A0D0BMR9"/>
<dbReference type="Proteomes" id="UP000054485">
    <property type="component" value="Unassembled WGS sequence"/>
</dbReference>
<evidence type="ECO:0000256" key="3">
    <source>
        <dbReference type="SAM" id="MobiDB-lite"/>
    </source>
</evidence>
<feature type="compositionally biased region" description="Low complexity" evidence="3">
    <location>
        <begin position="285"/>
        <end position="300"/>
    </location>
</feature>
<evidence type="ECO:0000313" key="5">
    <source>
        <dbReference type="EMBL" id="KIK47127.1"/>
    </source>
</evidence>
<dbReference type="InterPro" id="IPR036864">
    <property type="entry name" value="Zn2-C6_fun-type_DNA-bd_sf"/>
</dbReference>
<dbReference type="InterPro" id="IPR001138">
    <property type="entry name" value="Zn2Cys6_DnaBD"/>
</dbReference>
<dbReference type="CDD" id="cd00067">
    <property type="entry name" value="GAL4"/>
    <property type="match status" value="1"/>
</dbReference>
<sequence length="1045" mass="117368">MHSARPYYPSNVYSSNVVDIGDPYTVSHQPMASTSMVTLQQTQSYSSEQGAYKKRKIERACDACRRRKTKCDGPRMPDNICTNCVQNRKTCSYVEASKPRGPPKAYITGLEDRLERMEALLKRLRPEADFSEELGSPVVRDSWKHDAEPQYRLSPDEKSSSPVARLRSHGSPVGSSLPPVGKLLPSSSVSVRSRRSAGTPRTDTDLSSDAYTSSESEEVGELSLSRGMKRLTIRGLEPALEHGSLVDSQVRFHGKSSCFKLIEPTRKLREEHINRVFQESGSTDAESGSGSRSSPESASSVCFTPIRRPEFWTTPSWELAFEGFQDRLETLCHSLTKKFPPPDLTDSLINLFFLHVNPQCPIFHRPTFERQWREGLQETDPWFGCLCLALFAVASRWSDDPRVLDGHAYDIPEAEIPDEDCKWQRAGWKYFSAAVDVHRDSRSLFHPPGLFEVQTMSLLGMFLRGTAFHPVGWLLISIGLRKAQDVGAHRKKIYGAKPSVEDELWKRAFWVLVLYDRIGSAALGRPCCSGEEDFDVDLPLEVDDEYWETKDPEKAFQQPPGKPSKIAGFNSYLKLTKISAYALRTIYALDRSKLLVSAARPRWHEVLNHLSAAMTEWVDSVPPHLQWSPHMEDPFFANQSVTLYTTYYLIHILIYRPFLPGSLRSLSNAPPHANMPIPCIAVCVNAGKSCAKILRAQIQRGISNIPTLICGSHMCAAILLMNFWDLKWQERKQLQSGGMEDVKPTLAVAMAELLEDVSFFIQVLEHLKPRWRNAEMYLKDLSTSMPHNLDYSGSDGHKDNLSIRSYGAKDDVRTLLSLPDHHAPPPDYRTNPSSAYRPTLSPVTTYPFVSLDEPVNANPQWFDFPHLTRHPVPGVLPLWASHGLAQGGATPWSNQPQIRPSSLQSSQPHKYDHPTVHQCLETSKASVTSLDSGIMLPASLVHGSDARLSCNERTVPRPQFESATCSLFDNYTQHSGNGQMRADTTHHTYTPHSEPRYGWPAAEWEQTYGPRSSNTGPLPPRPSNVLHPKGSEYSQGHIVSYPGHY</sequence>
<dbReference type="Pfam" id="PF04082">
    <property type="entry name" value="Fungal_trans"/>
    <property type="match status" value="1"/>
</dbReference>
<feature type="region of interest" description="Disordered" evidence="3">
    <location>
        <begin position="977"/>
        <end position="996"/>
    </location>
</feature>
<dbReference type="SMART" id="SM00906">
    <property type="entry name" value="Fungal_trans"/>
    <property type="match status" value="1"/>
</dbReference>
<dbReference type="GO" id="GO:0000981">
    <property type="term" value="F:DNA-binding transcription factor activity, RNA polymerase II-specific"/>
    <property type="evidence" value="ECO:0007669"/>
    <property type="project" value="InterPro"/>
</dbReference>
<dbReference type="InterPro" id="IPR050987">
    <property type="entry name" value="AtrR-like"/>
</dbReference>
<evidence type="ECO:0000313" key="6">
    <source>
        <dbReference type="Proteomes" id="UP000054485"/>
    </source>
</evidence>
<dbReference type="PANTHER" id="PTHR46910">
    <property type="entry name" value="TRANSCRIPTION FACTOR PDR1"/>
    <property type="match status" value="1"/>
</dbReference>
<dbReference type="Gene3D" id="4.10.240.10">
    <property type="entry name" value="Zn(2)-C6 fungal-type DNA-binding domain"/>
    <property type="match status" value="1"/>
</dbReference>
<feature type="compositionally biased region" description="Polar residues" evidence="3">
    <location>
        <begin position="891"/>
        <end position="908"/>
    </location>
</feature>
<dbReference type="GO" id="GO:0006351">
    <property type="term" value="P:DNA-templated transcription"/>
    <property type="evidence" value="ECO:0007669"/>
    <property type="project" value="InterPro"/>
</dbReference>
<keyword evidence="2" id="KW-0539">Nucleus</keyword>
<dbReference type="GO" id="GO:0003677">
    <property type="term" value="F:DNA binding"/>
    <property type="evidence" value="ECO:0007669"/>
    <property type="project" value="InterPro"/>
</dbReference>
<dbReference type="SUPFAM" id="SSF57701">
    <property type="entry name" value="Zn2/Cys6 DNA-binding domain"/>
    <property type="match status" value="1"/>
</dbReference>
<reference evidence="6" key="2">
    <citation type="submission" date="2015-01" db="EMBL/GenBank/DDBJ databases">
        <title>Evolutionary Origins and Diversification of the Mycorrhizal Mutualists.</title>
        <authorList>
            <consortium name="DOE Joint Genome Institute"/>
            <consortium name="Mycorrhizal Genomics Consortium"/>
            <person name="Kohler A."/>
            <person name="Kuo A."/>
            <person name="Nagy L.G."/>
            <person name="Floudas D."/>
            <person name="Copeland A."/>
            <person name="Barry K.W."/>
            <person name="Cichocki N."/>
            <person name="Veneault-Fourrey C."/>
            <person name="LaButti K."/>
            <person name="Lindquist E.A."/>
            <person name="Lipzen A."/>
            <person name="Lundell T."/>
            <person name="Morin E."/>
            <person name="Murat C."/>
            <person name="Riley R."/>
            <person name="Ohm R."/>
            <person name="Sun H."/>
            <person name="Tunlid A."/>
            <person name="Henrissat B."/>
            <person name="Grigoriev I.V."/>
            <person name="Hibbett D.S."/>
            <person name="Martin F."/>
        </authorList>
    </citation>
    <scope>NUCLEOTIDE SEQUENCE [LARGE SCALE GENOMIC DNA]</scope>
    <source>
        <strain evidence="6">UH-Slu-Lm8-n1</strain>
    </source>
</reference>
<dbReference type="HOGENOM" id="CLU_006019_0_0_1"/>
<evidence type="ECO:0000256" key="2">
    <source>
        <dbReference type="ARBA" id="ARBA00023242"/>
    </source>
</evidence>
<proteinExistence type="predicted"/>
<feature type="region of interest" description="Disordered" evidence="3">
    <location>
        <begin position="141"/>
        <end position="223"/>
    </location>
</feature>
<dbReference type="AlphaFoldDB" id="A0A0D0BMR9"/>
<dbReference type="InterPro" id="IPR005600">
    <property type="entry name" value="Gal4_dimer_dom"/>
</dbReference>
<dbReference type="PROSITE" id="PS50048">
    <property type="entry name" value="ZN2_CY6_FUNGAL_2"/>
    <property type="match status" value="1"/>
</dbReference>
<gene>
    <name evidence="5" type="ORF">CY34DRAFT_799669</name>
</gene>
<dbReference type="PROSITE" id="PS00463">
    <property type="entry name" value="ZN2_CY6_FUNGAL_1"/>
    <property type="match status" value="1"/>
</dbReference>
<feature type="compositionally biased region" description="Basic and acidic residues" evidence="3">
    <location>
        <begin position="141"/>
        <end position="159"/>
    </location>
</feature>
<feature type="domain" description="Zn(2)-C6 fungal-type" evidence="4">
    <location>
        <begin position="60"/>
        <end position="93"/>
    </location>
</feature>
<feature type="region of interest" description="Disordered" evidence="3">
    <location>
        <begin position="1006"/>
        <end position="1045"/>
    </location>
</feature>
<protein>
    <recommendedName>
        <fullName evidence="4">Zn(2)-C6 fungal-type domain-containing protein</fullName>
    </recommendedName>
</protein>
<dbReference type="GO" id="GO:0008270">
    <property type="term" value="F:zinc ion binding"/>
    <property type="evidence" value="ECO:0007669"/>
    <property type="project" value="InterPro"/>
</dbReference>
<feature type="region of interest" description="Disordered" evidence="3">
    <location>
        <begin position="887"/>
        <end position="913"/>
    </location>
</feature>
<accession>A0A0D0BMR9</accession>
<feature type="region of interest" description="Disordered" evidence="3">
    <location>
        <begin position="816"/>
        <end position="836"/>
    </location>
</feature>
<feature type="region of interest" description="Disordered" evidence="3">
    <location>
        <begin position="276"/>
        <end position="300"/>
    </location>
</feature>
<feature type="compositionally biased region" description="Polar residues" evidence="3">
    <location>
        <begin position="199"/>
        <end position="212"/>
    </location>
</feature>
<dbReference type="CDD" id="cd14654">
    <property type="entry name" value="ZIP_Gal4"/>
    <property type="match status" value="1"/>
</dbReference>
<dbReference type="Pfam" id="PF00172">
    <property type="entry name" value="Zn_clus"/>
    <property type="match status" value="1"/>
</dbReference>
<dbReference type="SMART" id="SM00066">
    <property type="entry name" value="GAL4"/>
    <property type="match status" value="1"/>
</dbReference>
<keyword evidence="6" id="KW-1185">Reference proteome</keyword>
<evidence type="ECO:0000259" key="4">
    <source>
        <dbReference type="PROSITE" id="PS50048"/>
    </source>
</evidence>
<keyword evidence="1" id="KW-0479">Metal-binding</keyword>
<dbReference type="CDD" id="cd12148">
    <property type="entry name" value="fungal_TF_MHR"/>
    <property type="match status" value="1"/>
</dbReference>
<dbReference type="OrthoDB" id="4456959at2759"/>
<reference evidence="5 6" key="1">
    <citation type="submission" date="2014-04" db="EMBL/GenBank/DDBJ databases">
        <authorList>
            <consortium name="DOE Joint Genome Institute"/>
            <person name="Kuo A."/>
            <person name="Ruytinx J."/>
            <person name="Rineau F."/>
            <person name="Colpaert J."/>
            <person name="Kohler A."/>
            <person name="Nagy L.G."/>
            <person name="Floudas D."/>
            <person name="Copeland A."/>
            <person name="Barry K.W."/>
            <person name="Cichocki N."/>
            <person name="Veneault-Fourrey C."/>
            <person name="LaButti K."/>
            <person name="Lindquist E.A."/>
            <person name="Lipzen A."/>
            <person name="Lundell T."/>
            <person name="Morin E."/>
            <person name="Murat C."/>
            <person name="Sun H."/>
            <person name="Tunlid A."/>
            <person name="Henrissat B."/>
            <person name="Grigoriev I.V."/>
            <person name="Hibbett D.S."/>
            <person name="Martin F."/>
            <person name="Nordberg H.P."/>
            <person name="Cantor M.N."/>
            <person name="Hua S.X."/>
        </authorList>
    </citation>
    <scope>NUCLEOTIDE SEQUENCE [LARGE SCALE GENOMIC DNA]</scope>
    <source>
        <strain evidence="5 6">UH-Slu-Lm8-n1</strain>
    </source>
</reference>
<organism evidence="5 6">
    <name type="scientific">Suillus luteus UH-Slu-Lm8-n1</name>
    <dbReference type="NCBI Taxonomy" id="930992"/>
    <lineage>
        <taxon>Eukaryota</taxon>
        <taxon>Fungi</taxon>
        <taxon>Dikarya</taxon>
        <taxon>Basidiomycota</taxon>
        <taxon>Agaricomycotina</taxon>
        <taxon>Agaricomycetes</taxon>
        <taxon>Agaricomycetidae</taxon>
        <taxon>Boletales</taxon>
        <taxon>Suillineae</taxon>
        <taxon>Suillaceae</taxon>
        <taxon>Suillus</taxon>
    </lineage>
</organism>
<evidence type="ECO:0000256" key="1">
    <source>
        <dbReference type="ARBA" id="ARBA00022723"/>
    </source>
</evidence>
<name>A0A0D0BMR9_9AGAM</name>